<sequence>MRRGELNRRRDAIIRLLCEQGEMSATDLATRLGVSVQTIRTDLRELDEAALVQRRHGNARLRQQSENIGYAPRMSVARSEKQQIAIAVKSLVGDGSRVALGTGTTVEACARILAATCKDLFVATNNIHAVIAMQGAEGASVSLAGGAVRLRDLDLIGTASRDFFADYLVDIAIFSCGGISLAGEVLDYNTDEIAARVAVAGCAVRKVLVVDQAKLGRELPCRKHVLWDYDVVVSAAAFSKELLDKCADAGCEVIQVNALHAAHLA</sequence>
<dbReference type="InterPro" id="IPR011991">
    <property type="entry name" value="ArsR-like_HTH"/>
</dbReference>
<dbReference type="CDD" id="cd00090">
    <property type="entry name" value="HTH_ARSR"/>
    <property type="match status" value="1"/>
</dbReference>
<evidence type="ECO:0000313" key="5">
    <source>
        <dbReference type="Proteomes" id="UP000013243"/>
    </source>
</evidence>
<dbReference type="InterPro" id="IPR037171">
    <property type="entry name" value="NagB/RpiA_transferase-like"/>
</dbReference>
<dbReference type="EMBL" id="CP015230">
    <property type="protein sequence ID" value="ANP41230.1"/>
    <property type="molecule type" value="Genomic_DNA"/>
</dbReference>
<dbReference type="InterPro" id="IPR014036">
    <property type="entry name" value="DeoR-like_C"/>
</dbReference>
<feature type="domain" description="HTH deoR-type" evidence="3">
    <location>
        <begin position="6"/>
        <end position="61"/>
    </location>
</feature>
<dbReference type="Gene3D" id="3.40.50.1360">
    <property type="match status" value="1"/>
</dbReference>
<evidence type="ECO:0000259" key="3">
    <source>
        <dbReference type="PROSITE" id="PS51000"/>
    </source>
</evidence>
<dbReference type="SUPFAM" id="SSF100950">
    <property type="entry name" value="NagB/RpiA/CoA transferase-like"/>
    <property type="match status" value="1"/>
</dbReference>
<evidence type="ECO:0000256" key="1">
    <source>
        <dbReference type="ARBA" id="ARBA00023015"/>
    </source>
</evidence>
<name>A0A1B1A3Q6_9RHOB</name>
<proteinExistence type="predicted"/>
<dbReference type="KEGG" id="rmb:K529_010680"/>
<evidence type="ECO:0000313" key="4">
    <source>
        <dbReference type="EMBL" id="ANP41230.1"/>
    </source>
</evidence>
<protein>
    <submittedName>
        <fullName evidence="4">ArsR family transcriptional regulator</fullName>
    </submittedName>
</protein>
<keyword evidence="2" id="KW-0804">Transcription</keyword>
<dbReference type="PROSITE" id="PS51000">
    <property type="entry name" value="HTH_DEOR_2"/>
    <property type="match status" value="1"/>
</dbReference>
<dbReference type="SMART" id="SM01134">
    <property type="entry name" value="DeoRC"/>
    <property type="match status" value="1"/>
</dbReference>
<reference evidence="4 5" key="1">
    <citation type="journal article" date="2016" name="ISME J.">
        <title>Global occurrence and heterogeneity of the Roseobacter-clade species Ruegeria mobilis.</title>
        <authorList>
            <person name="Sonnenschein E."/>
            <person name="Gram L."/>
        </authorList>
    </citation>
    <scope>NUCLEOTIDE SEQUENCE [LARGE SCALE GENOMIC DNA]</scope>
    <source>
        <strain evidence="4 5">F1926</strain>
    </source>
</reference>
<keyword evidence="1" id="KW-0805">Transcription regulation</keyword>
<organism evidence="4 5">
    <name type="scientific">Tritonibacter mobilis F1926</name>
    <dbReference type="NCBI Taxonomy" id="1265309"/>
    <lineage>
        <taxon>Bacteria</taxon>
        <taxon>Pseudomonadati</taxon>
        <taxon>Pseudomonadota</taxon>
        <taxon>Alphaproteobacteria</taxon>
        <taxon>Rhodobacterales</taxon>
        <taxon>Paracoccaceae</taxon>
        <taxon>Tritonibacter</taxon>
    </lineage>
</organism>
<dbReference type="SMART" id="SM00420">
    <property type="entry name" value="HTH_DEOR"/>
    <property type="match status" value="1"/>
</dbReference>
<dbReference type="SUPFAM" id="SSF46785">
    <property type="entry name" value="Winged helix' DNA-binding domain"/>
    <property type="match status" value="1"/>
</dbReference>
<dbReference type="PRINTS" id="PR00037">
    <property type="entry name" value="HTHLACR"/>
</dbReference>
<dbReference type="OrthoDB" id="9814815at2"/>
<gene>
    <name evidence="4" type="ORF">K529_010680</name>
</gene>
<dbReference type="InterPro" id="IPR050313">
    <property type="entry name" value="Carb_Metab_HTH_regulators"/>
</dbReference>
<dbReference type="GO" id="GO:0003700">
    <property type="term" value="F:DNA-binding transcription factor activity"/>
    <property type="evidence" value="ECO:0007669"/>
    <property type="project" value="InterPro"/>
</dbReference>
<dbReference type="PANTHER" id="PTHR30363:SF44">
    <property type="entry name" value="AGA OPERON TRANSCRIPTIONAL REPRESSOR-RELATED"/>
    <property type="match status" value="1"/>
</dbReference>
<dbReference type="Proteomes" id="UP000013243">
    <property type="component" value="Chromosome"/>
</dbReference>
<dbReference type="Pfam" id="PF08220">
    <property type="entry name" value="HTH_DeoR"/>
    <property type="match status" value="1"/>
</dbReference>
<accession>A0A1B1A3Q6</accession>
<dbReference type="Gene3D" id="1.10.10.10">
    <property type="entry name" value="Winged helix-like DNA-binding domain superfamily/Winged helix DNA-binding domain"/>
    <property type="match status" value="1"/>
</dbReference>
<dbReference type="AlphaFoldDB" id="A0A1B1A3Q6"/>
<dbReference type="STRING" id="1265309.K529_010680"/>
<dbReference type="GeneID" id="28250302"/>
<dbReference type="InterPro" id="IPR036390">
    <property type="entry name" value="WH_DNA-bd_sf"/>
</dbReference>
<dbReference type="InterPro" id="IPR036388">
    <property type="entry name" value="WH-like_DNA-bd_sf"/>
</dbReference>
<dbReference type="Pfam" id="PF00455">
    <property type="entry name" value="DeoRC"/>
    <property type="match status" value="1"/>
</dbReference>
<dbReference type="RefSeq" id="WP_005620945.1">
    <property type="nucleotide sequence ID" value="NZ_CP015230.1"/>
</dbReference>
<dbReference type="PANTHER" id="PTHR30363">
    <property type="entry name" value="HTH-TYPE TRANSCRIPTIONAL REGULATOR SRLR-RELATED"/>
    <property type="match status" value="1"/>
</dbReference>
<evidence type="ECO:0000256" key="2">
    <source>
        <dbReference type="ARBA" id="ARBA00023163"/>
    </source>
</evidence>
<dbReference type="InterPro" id="IPR001034">
    <property type="entry name" value="DeoR_HTH"/>
</dbReference>